<dbReference type="Proteomes" id="UP000253529">
    <property type="component" value="Unassembled WGS sequence"/>
</dbReference>
<evidence type="ECO:0000313" key="6">
    <source>
        <dbReference type="EMBL" id="RBP18134.1"/>
    </source>
</evidence>
<protein>
    <submittedName>
        <fullName evidence="6">Amino acid/amide ABC transporter ATP-binding protein 1 (HAAT family)</fullName>
    </submittedName>
</protein>
<dbReference type="PROSITE" id="PS50893">
    <property type="entry name" value="ABC_TRANSPORTER_2"/>
    <property type="match status" value="1"/>
</dbReference>
<dbReference type="GO" id="GO:0016887">
    <property type="term" value="F:ATP hydrolysis activity"/>
    <property type="evidence" value="ECO:0007669"/>
    <property type="project" value="InterPro"/>
</dbReference>
<dbReference type="InterPro" id="IPR027417">
    <property type="entry name" value="P-loop_NTPase"/>
</dbReference>
<dbReference type="PANTHER" id="PTHR45772:SF1">
    <property type="entry name" value="ABC TRANSPORTER ATP-BINDING PROTEIN"/>
    <property type="match status" value="1"/>
</dbReference>
<proteinExistence type="predicted"/>
<dbReference type="InterPro" id="IPR051120">
    <property type="entry name" value="ABC_AA/LPS_Transport"/>
</dbReference>
<reference evidence="6 7" key="1">
    <citation type="submission" date="2018-06" db="EMBL/GenBank/DDBJ databases">
        <title>Genomic Encyclopedia of Type Strains, Phase IV (KMG-IV): sequencing the most valuable type-strain genomes for metagenomic binning, comparative biology and taxonomic classification.</title>
        <authorList>
            <person name="Goeker M."/>
        </authorList>
    </citation>
    <scope>NUCLEOTIDE SEQUENCE [LARGE SCALE GENOMIC DNA]</scope>
    <source>
        <strain evidence="6 7">DSM 24875</strain>
    </source>
</reference>
<keyword evidence="2" id="KW-0547">Nucleotide-binding</keyword>
<evidence type="ECO:0000313" key="7">
    <source>
        <dbReference type="Proteomes" id="UP000253529"/>
    </source>
</evidence>
<evidence type="ECO:0000256" key="1">
    <source>
        <dbReference type="ARBA" id="ARBA00022448"/>
    </source>
</evidence>
<keyword evidence="7" id="KW-1185">Reference proteome</keyword>
<dbReference type="FunFam" id="3.40.50.300:FF:000421">
    <property type="entry name" value="Branched-chain amino acid ABC transporter ATP-binding protein"/>
    <property type="match status" value="1"/>
</dbReference>
<dbReference type="EMBL" id="QNRK01000001">
    <property type="protein sequence ID" value="RBP18134.1"/>
    <property type="molecule type" value="Genomic_DNA"/>
</dbReference>
<dbReference type="AlphaFoldDB" id="A0A366FTX4"/>
<dbReference type="GO" id="GO:0005524">
    <property type="term" value="F:ATP binding"/>
    <property type="evidence" value="ECO:0007669"/>
    <property type="project" value="UniProtKB-KW"/>
</dbReference>
<feature type="domain" description="ABC transporter" evidence="5">
    <location>
        <begin position="43"/>
        <end position="291"/>
    </location>
</feature>
<dbReference type="Gene3D" id="3.40.50.300">
    <property type="entry name" value="P-loop containing nucleotide triphosphate hydrolases"/>
    <property type="match status" value="1"/>
</dbReference>
<name>A0A366FTX4_9HYPH</name>
<evidence type="ECO:0000259" key="5">
    <source>
        <dbReference type="PROSITE" id="PS50893"/>
    </source>
</evidence>
<accession>A0A366FTX4</accession>
<dbReference type="PANTHER" id="PTHR45772">
    <property type="entry name" value="CONSERVED COMPONENT OF ABC TRANSPORTER FOR NATURAL AMINO ACIDS-RELATED"/>
    <property type="match status" value="1"/>
</dbReference>
<feature type="region of interest" description="Disordered" evidence="4">
    <location>
        <begin position="15"/>
        <end position="35"/>
    </location>
</feature>
<comment type="caution">
    <text evidence="6">The sequence shown here is derived from an EMBL/GenBank/DDBJ whole genome shotgun (WGS) entry which is preliminary data.</text>
</comment>
<dbReference type="SMART" id="SM00382">
    <property type="entry name" value="AAA"/>
    <property type="match status" value="1"/>
</dbReference>
<gene>
    <name evidence="6" type="ORF">DFR50_10176</name>
</gene>
<dbReference type="SUPFAM" id="SSF52540">
    <property type="entry name" value="P-loop containing nucleoside triphosphate hydrolases"/>
    <property type="match status" value="1"/>
</dbReference>
<sequence length="298" mass="31428">MSTLARTAVSYRGAAEGDSLSPARPGSRASSGAQGDGAKSASLALEGVSLSFGGVAALRDVDLAFADGSITAVIGPNGAGKTSLINVITGVYTPDRGRVVIKGRSYSRSPTSRLASLGVARTFQNLGLFKGLSTFDNIALGLSFAARSTIVEQALGVGRARAEVARTRRKTDEALEHLHLESYRDRLVGSLPYGVQKRIELARASVAEPHFLLLDEPLAGMTMDDKVEMTAFIRSVRSRLGATIVLIEHDIGLVMSLSDRVAVFDYGRKIAEGTPAEVQADQAVIDAYLGVPHADEEA</sequence>
<keyword evidence="3 6" id="KW-0067">ATP-binding</keyword>
<organism evidence="6 7">
    <name type="scientific">Roseiarcus fermentans</name>
    <dbReference type="NCBI Taxonomy" id="1473586"/>
    <lineage>
        <taxon>Bacteria</taxon>
        <taxon>Pseudomonadati</taxon>
        <taxon>Pseudomonadota</taxon>
        <taxon>Alphaproteobacteria</taxon>
        <taxon>Hyphomicrobiales</taxon>
        <taxon>Roseiarcaceae</taxon>
        <taxon>Roseiarcus</taxon>
    </lineage>
</organism>
<dbReference type="InterPro" id="IPR032823">
    <property type="entry name" value="BCA_ABC_TP_C"/>
</dbReference>
<dbReference type="InterPro" id="IPR003439">
    <property type="entry name" value="ABC_transporter-like_ATP-bd"/>
</dbReference>
<dbReference type="GO" id="GO:0005886">
    <property type="term" value="C:plasma membrane"/>
    <property type="evidence" value="ECO:0007669"/>
    <property type="project" value="TreeGrafter"/>
</dbReference>
<dbReference type="OrthoDB" id="9779872at2"/>
<dbReference type="CDD" id="cd03219">
    <property type="entry name" value="ABC_Mj1267_LivG_branched"/>
    <property type="match status" value="1"/>
</dbReference>
<evidence type="ECO:0000256" key="2">
    <source>
        <dbReference type="ARBA" id="ARBA00022741"/>
    </source>
</evidence>
<keyword evidence="1" id="KW-0813">Transport</keyword>
<evidence type="ECO:0000256" key="3">
    <source>
        <dbReference type="ARBA" id="ARBA00022840"/>
    </source>
</evidence>
<dbReference type="InterPro" id="IPR003593">
    <property type="entry name" value="AAA+_ATPase"/>
</dbReference>
<dbReference type="Pfam" id="PF12399">
    <property type="entry name" value="BCA_ABC_TP_C"/>
    <property type="match status" value="1"/>
</dbReference>
<evidence type="ECO:0000256" key="4">
    <source>
        <dbReference type="SAM" id="MobiDB-lite"/>
    </source>
</evidence>
<dbReference type="Pfam" id="PF00005">
    <property type="entry name" value="ABC_tran"/>
    <property type="match status" value="1"/>
</dbReference>
<dbReference type="RefSeq" id="WP_113887209.1">
    <property type="nucleotide sequence ID" value="NZ_QNRK01000001.1"/>
</dbReference>